<evidence type="ECO:0000313" key="3">
    <source>
        <dbReference type="Proteomes" id="UP000192847"/>
    </source>
</evidence>
<comment type="caution">
    <text evidence="2">The sequence shown here is derived from an EMBL/GenBank/DDBJ whole genome shotgun (WGS) entry which is preliminary data.</text>
</comment>
<keyword evidence="1" id="KW-0812">Transmembrane</keyword>
<protein>
    <submittedName>
        <fullName evidence="2">Uncharacterized protein</fullName>
    </submittedName>
</protein>
<evidence type="ECO:0000313" key="2">
    <source>
        <dbReference type="EMBL" id="ORB77660.1"/>
    </source>
</evidence>
<reference evidence="2 3" key="1">
    <citation type="submission" date="2017-02" db="EMBL/GenBank/DDBJ databases">
        <title>The new phylogeny of genus Mycobacterium.</title>
        <authorList>
            <person name="Tortoli E."/>
            <person name="Trovato A."/>
            <person name="Cirillo D.M."/>
        </authorList>
    </citation>
    <scope>NUCLEOTIDE SEQUENCE [LARGE SCALE GENOMIC DNA]</scope>
    <source>
        <strain evidence="2 3">CCUG 56329</strain>
    </source>
</reference>
<feature type="non-terminal residue" evidence="2">
    <location>
        <position position="228"/>
    </location>
</feature>
<dbReference type="Proteomes" id="UP000192847">
    <property type="component" value="Unassembled WGS sequence"/>
</dbReference>
<keyword evidence="3" id="KW-1185">Reference proteome</keyword>
<dbReference type="EMBL" id="MVIL01000129">
    <property type="protein sequence ID" value="ORB77660.1"/>
    <property type="molecule type" value="Genomic_DNA"/>
</dbReference>
<feature type="transmembrane region" description="Helical" evidence="1">
    <location>
        <begin position="67"/>
        <end position="88"/>
    </location>
</feature>
<keyword evidence="1" id="KW-0472">Membrane</keyword>
<organism evidence="2 3">
    <name type="scientific">Mycobacterium timonense</name>
    <dbReference type="NCBI Taxonomy" id="701043"/>
    <lineage>
        <taxon>Bacteria</taxon>
        <taxon>Bacillati</taxon>
        <taxon>Actinomycetota</taxon>
        <taxon>Actinomycetes</taxon>
        <taxon>Mycobacteriales</taxon>
        <taxon>Mycobacteriaceae</taxon>
        <taxon>Mycobacterium</taxon>
        <taxon>Mycobacterium avium complex (MAC)</taxon>
    </lineage>
</organism>
<sequence>MLVRPLAVQLLEPSIRDTVSKADCRHLGGSMVGDLPPAPGQGPMTGPPNPTQWAPAFPPQPSRSRTWPAVALAAVAVLLGGAALVVALTRPTGGSSTVSSTTSTTPSYTAEQTAAAHQKLCDSYKLASRAVQIDTNGDNPAFAGISTVNAAVILEQAVRTSPELSAADRAAALALAAAYSHAQATASLVQTRDDPVWRSAANDVNAKDSEMKRDCGGSGCGHAYFAAH</sequence>
<gene>
    <name evidence="2" type="ORF">BST46_23390</name>
</gene>
<dbReference type="RefSeq" id="WP_083187668.1">
    <property type="nucleotide sequence ID" value="NZ_MVIL01000129.1"/>
</dbReference>
<evidence type="ECO:0000256" key="1">
    <source>
        <dbReference type="SAM" id="Phobius"/>
    </source>
</evidence>
<name>A0ABX3TFW3_9MYCO</name>
<keyword evidence="1" id="KW-1133">Transmembrane helix</keyword>
<proteinExistence type="predicted"/>
<accession>A0ABX3TFW3</accession>